<dbReference type="SUPFAM" id="SSF52172">
    <property type="entry name" value="CheY-like"/>
    <property type="match status" value="1"/>
</dbReference>
<accession>A0A2T0XE85</accession>
<gene>
    <name evidence="5" type="ORF">BCM14_2394</name>
</gene>
<dbReference type="InterPro" id="IPR001789">
    <property type="entry name" value="Sig_transdc_resp-reg_receiver"/>
</dbReference>
<feature type="modified residue" description="4-aspartylphosphate" evidence="3">
    <location>
        <position position="52"/>
    </location>
</feature>
<feature type="domain" description="Response regulatory" evidence="4">
    <location>
        <begin position="3"/>
        <end position="100"/>
    </location>
</feature>
<protein>
    <submittedName>
        <fullName evidence="5">Two-component system cell cycle response regulator DivK</fullName>
    </submittedName>
</protein>
<dbReference type="InterPro" id="IPR011006">
    <property type="entry name" value="CheY-like_superfamily"/>
</dbReference>
<evidence type="ECO:0000313" key="6">
    <source>
        <dbReference type="Proteomes" id="UP000238308"/>
    </source>
</evidence>
<name>A0A2T0XE85_9BURK</name>
<dbReference type="PANTHER" id="PTHR45339">
    <property type="entry name" value="HYBRID SIGNAL TRANSDUCTION HISTIDINE KINASE J"/>
    <property type="match status" value="1"/>
</dbReference>
<organism evidence="5 6">
    <name type="scientific">Jezberella montanilacus</name>
    <dbReference type="NCBI Taxonomy" id="323426"/>
    <lineage>
        <taxon>Bacteria</taxon>
        <taxon>Pseudomonadati</taxon>
        <taxon>Pseudomonadota</taxon>
        <taxon>Betaproteobacteria</taxon>
        <taxon>Burkholderiales</taxon>
        <taxon>Alcaligenaceae</taxon>
        <taxon>Jezberella</taxon>
    </lineage>
</organism>
<comment type="caution">
    <text evidence="5">The sequence shown here is derived from an EMBL/GenBank/DDBJ whole genome shotgun (WGS) entry which is preliminary data.</text>
</comment>
<dbReference type="PROSITE" id="PS50110">
    <property type="entry name" value="RESPONSE_REGULATORY"/>
    <property type="match status" value="1"/>
</dbReference>
<dbReference type="Proteomes" id="UP000238308">
    <property type="component" value="Unassembled WGS sequence"/>
</dbReference>
<dbReference type="EMBL" id="PVTV01000015">
    <property type="protein sequence ID" value="PRY97253.1"/>
    <property type="molecule type" value="Genomic_DNA"/>
</dbReference>
<reference evidence="5 6" key="1">
    <citation type="submission" date="2018-03" db="EMBL/GenBank/DDBJ databases">
        <title>Genomic Encyclopedia of Type Strains, Phase III (KMG-III): the genomes of soil and plant-associated and newly described type strains.</title>
        <authorList>
            <person name="Whitman W."/>
        </authorList>
    </citation>
    <scope>NUCLEOTIDE SEQUENCE [LARGE SCALE GENOMIC DNA]</scope>
    <source>
        <strain evidence="5 6">MWH-P2sevCIIIb</strain>
    </source>
</reference>
<evidence type="ECO:0000313" key="5">
    <source>
        <dbReference type="EMBL" id="PRY97253.1"/>
    </source>
</evidence>
<dbReference type="RefSeq" id="WP_106228216.1">
    <property type="nucleotide sequence ID" value="NZ_PVTV01000015.1"/>
</dbReference>
<dbReference type="AlphaFoldDB" id="A0A2T0XE85"/>
<evidence type="ECO:0000259" key="4">
    <source>
        <dbReference type="PROSITE" id="PS50110"/>
    </source>
</evidence>
<dbReference type="PANTHER" id="PTHR45339:SF1">
    <property type="entry name" value="HYBRID SIGNAL TRANSDUCTION HISTIDINE KINASE J"/>
    <property type="match status" value="1"/>
</dbReference>
<dbReference type="GO" id="GO:0000160">
    <property type="term" value="P:phosphorelay signal transduction system"/>
    <property type="evidence" value="ECO:0007669"/>
    <property type="project" value="UniProtKB-KW"/>
</dbReference>
<dbReference type="Gene3D" id="3.40.50.2300">
    <property type="match status" value="1"/>
</dbReference>
<keyword evidence="6" id="KW-1185">Reference proteome</keyword>
<proteinExistence type="predicted"/>
<keyword evidence="2" id="KW-0902">Two-component regulatory system</keyword>
<evidence type="ECO:0000256" key="3">
    <source>
        <dbReference type="PROSITE-ProRule" id="PRU00169"/>
    </source>
</evidence>
<evidence type="ECO:0000256" key="2">
    <source>
        <dbReference type="ARBA" id="ARBA00023012"/>
    </source>
</evidence>
<evidence type="ECO:0000256" key="1">
    <source>
        <dbReference type="ARBA" id="ARBA00022553"/>
    </source>
</evidence>
<keyword evidence="1 3" id="KW-0597">Phosphoprotein</keyword>
<dbReference type="OrthoDB" id="9179585at2"/>
<dbReference type="SMART" id="SM00448">
    <property type="entry name" value="REC"/>
    <property type="match status" value="1"/>
</dbReference>
<dbReference type="Pfam" id="PF00072">
    <property type="entry name" value="Response_reg"/>
    <property type="match status" value="1"/>
</dbReference>
<sequence length="100" mass="10934">MRKILVIEDNESNMKLASFLLENAGYLVLKATDAELGIELAIKEQPDLILMDVQLPGVDGLQATRVLKENPLTKQIHIIAMTALVMAGDREKIMDAGCNG</sequence>